<protein>
    <recommendedName>
        <fullName evidence="3">Inositol polyphosphate-related phosphatase domain-containing protein</fullName>
    </recommendedName>
</protein>
<feature type="compositionally biased region" description="Polar residues" evidence="1">
    <location>
        <begin position="251"/>
        <end position="266"/>
    </location>
</feature>
<evidence type="ECO:0000256" key="2">
    <source>
        <dbReference type="SAM" id="Phobius"/>
    </source>
</evidence>
<dbReference type="EMBL" id="QEAO01000026">
    <property type="protein sequence ID" value="TPX32801.1"/>
    <property type="molecule type" value="Genomic_DNA"/>
</dbReference>
<evidence type="ECO:0000259" key="3">
    <source>
        <dbReference type="SMART" id="SM00128"/>
    </source>
</evidence>
<evidence type="ECO:0000313" key="4">
    <source>
        <dbReference type="EMBL" id="TPX32801.1"/>
    </source>
</evidence>
<dbReference type="GO" id="GO:0046856">
    <property type="term" value="P:phosphatidylinositol dephosphorylation"/>
    <property type="evidence" value="ECO:0007669"/>
    <property type="project" value="InterPro"/>
</dbReference>
<evidence type="ECO:0000256" key="1">
    <source>
        <dbReference type="SAM" id="MobiDB-lite"/>
    </source>
</evidence>
<dbReference type="AlphaFoldDB" id="A0A507C073"/>
<feature type="transmembrane region" description="Helical" evidence="2">
    <location>
        <begin position="455"/>
        <end position="474"/>
    </location>
</feature>
<dbReference type="RefSeq" id="XP_031023938.1">
    <property type="nucleotide sequence ID" value="XM_031170082.1"/>
</dbReference>
<dbReference type="SMART" id="SM00128">
    <property type="entry name" value="IPPc"/>
    <property type="match status" value="1"/>
</dbReference>
<dbReference type="InterPro" id="IPR046985">
    <property type="entry name" value="IP5"/>
</dbReference>
<gene>
    <name evidence="4" type="ORF">SmJEL517_g04154</name>
</gene>
<keyword evidence="2" id="KW-1133">Transmembrane helix</keyword>
<dbReference type="PANTHER" id="PTHR11200">
    <property type="entry name" value="INOSITOL 5-PHOSPHATASE"/>
    <property type="match status" value="1"/>
</dbReference>
<dbReference type="Proteomes" id="UP000319731">
    <property type="component" value="Unassembled WGS sequence"/>
</dbReference>
<proteinExistence type="predicted"/>
<feature type="domain" description="Inositol polyphosphate-related phosphatase" evidence="3">
    <location>
        <begin position="1"/>
        <end position="427"/>
    </location>
</feature>
<reference evidence="4 5" key="1">
    <citation type="journal article" date="2019" name="Sci. Rep.">
        <title>Comparative genomics of chytrid fungi reveal insights into the obligate biotrophic and pathogenic lifestyle of Synchytrium endobioticum.</title>
        <authorList>
            <person name="van de Vossenberg B.T.L.H."/>
            <person name="Warris S."/>
            <person name="Nguyen H.D.T."/>
            <person name="van Gent-Pelzer M.P.E."/>
            <person name="Joly D.L."/>
            <person name="van de Geest H.C."/>
            <person name="Bonants P.J.M."/>
            <person name="Smith D.S."/>
            <person name="Levesque C.A."/>
            <person name="van der Lee T.A.J."/>
        </authorList>
    </citation>
    <scope>NUCLEOTIDE SEQUENCE [LARGE SCALE GENOMIC DNA]</scope>
    <source>
        <strain evidence="4 5">JEL517</strain>
    </source>
</reference>
<dbReference type="SUPFAM" id="SSF56219">
    <property type="entry name" value="DNase I-like"/>
    <property type="match status" value="1"/>
</dbReference>
<keyword evidence="2" id="KW-0812">Transmembrane</keyword>
<dbReference type="InterPro" id="IPR036691">
    <property type="entry name" value="Endo/exonu/phosph_ase_sf"/>
</dbReference>
<dbReference type="GeneID" id="42005379"/>
<dbReference type="Gene3D" id="3.60.10.10">
    <property type="entry name" value="Endonuclease/exonuclease/phosphatase"/>
    <property type="match status" value="1"/>
</dbReference>
<dbReference type="GO" id="GO:0004439">
    <property type="term" value="F:phosphatidylinositol-4,5-bisphosphate 5-phosphatase activity"/>
    <property type="evidence" value="ECO:0007669"/>
    <property type="project" value="TreeGrafter"/>
</dbReference>
<feature type="region of interest" description="Disordered" evidence="1">
    <location>
        <begin position="248"/>
        <end position="275"/>
    </location>
</feature>
<dbReference type="InterPro" id="IPR000300">
    <property type="entry name" value="IPPc"/>
</dbReference>
<comment type="caution">
    <text evidence="4">The sequence shown here is derived from an EMBL/GenBank/DDBJ whole genome shotgun (WGS) entry which is preliminary data.</text>
</comment>
<sequence>MKLLVGTWNVGASQPTQDIDLSSWIRPPAENNRETPDMIVLAFQEVTHPLTALAQSPVGKPGCPDSGPVHELVSAAAAAISSIYTEKEYTTVATHRLASMFITVFASVDVKDTILEIRTGDLGVGVAGIHGNKGAVAISLNIGIEAQRVFSLCLVGAHLSPHEGKSALARRVEEGSFIFDHLGLAPLSSHRRDIKPLGLSSRDGHIPLRDSDDMDRSNSEHFKSIYSHDAIIFCGDLNFRLIKSAPALDGGNSNNDGEANRASTSIDGALPSQDMNESVNVPKLIHDYDELELTRRGGILPFSMFGEATVTFDPTYKLKPIRKRNSKAKESPSILPSDPLLRPPHVAATSQMYSKSRRRAFPDRILYYAADEDPAVATNHGSAKTSSRVEDTGSPIKSLYYTAVKEITWSDHRPVAAMLVLDENLIAGRMNSTRSKQVTLWLQRKARLLRFVDKAGLPLVILLVMMLVIIKLTYSRH</sequence>
<name>A0A507C073_9FUNG</name>
<evidence type="ECO:0000313" key="5">
    <source>
        <dbReference type="Proteomes" id="UP000319731"/>
    </source>
</evidence>
<dbReference type="OrthoDB" id="62798at2759"/>
<dbReference type="STRING" id="1806994.A0A507C073"/>
<dbReference type="PANTHER" id="PTHR11200:SF300">
    <property type="entry name" value="TYPE II INOSITOL 1,4,5-TRISPHOSPHATE 5-PHOSPHATASE"/>
    <property type="match status" value="1"/>
</dbReference>
<dbReference type="Pfam" id="PF22669">
    <property type="entry name" value="Exo_endo_phos2"/>
    <property type="match status" value="1"/>
</dbReference>
<feature type="region of interest" description="Disordered" evidence="1">
    <location>
        <begin position="323"/>
        <end position="343"/>
    </location>
</feature>
<keyword evidence="2" id="KW-0472">Membrane</keyword>
<organism evidence="4 5">
    <name type="scientific">Synchytrium microbalum</name>
    <dbReference type="NCBI Taxonomy" id="1806994"/>
    <lineage>
        <taxon>Eukaryota</taxon>
        <taxon>Fungi</taxon>
        <taxon>Fungi incertae sedis</taxon>
        <taxon>Chytridiomycota</taxon>
        <taxon>Chytridiomycota incertae sedis</taxon>
        <taxon>Chytridiomycetes</taxon>
        <taxon>Synchytriales</taxon>
        <taxon>Synchytriaceae</taxon>
        <taxon>Synchytrium</taxon>
    </lineage>
</organism>
<accession>A0A507C073</accession>
<keyword evidence="5" id="KW-1185">Reference proteome</keyword>